<name>S4NT62_9NEOP</name>
<evidence type="ECO:0000256" key="1">
    <source>
        <dbReference type="SAM" id="MobiDB-lite"/>
    </source>
</evidence>
<accession>S4NT62</accession>
<reference evidence="2" key="1">
    <citation type="journal article" date="2013" name="BMC Genomics">
        <title>Unscrambling butterfly oogenesis.</title>
        <authorList>
            <person name="Carter J.M."/>
            <person name="Baker S.C."/>
            <person name="Pink R."/>
            <person name="Carter D.R."/>
            <person name="Collins A."/>
            <person name="Tomlin J."/>
            <person name="Gibbs M."/>
            <person name="Breuker C.J."/>
        </authorList>
    </citation>
    <scope>NUCLEOTIDE SEQUENCE</scope>
    <source>
        <tissue evidence="2">Ovary</tissue>
    </source>
</reference>
<feature type="compositionally biased region" description="Polar residues" evidence="1">
    <location>
        <begin position="1"/>
        <end position="13"/>
    </location>
</feature>
<feature type="compositionally biased region" description="Basic and acidic residues" evidence="1">
    <location>
        <begin position="14"/>
        <end position="23"/>
    </location>
</feature>
<organism evidence="2">
    <name type="scientific">Pararge aegeria</name>
    <name type="common">speckled wood butterfly</name>
    <dbReference type="NCBI Taxonomy" id="116150"/>
    <lineage>
        <taxon>Eukaryota</taxon>
        <taxon>Metazoa</taxon>
        <taxon>Ecdysozoa</taxon>
        <taxon>Arthropoda</taxon>
        <taxon>Hexapoda</taxon>
        <taxon>Insecta</taxon>
        <taxon>Pterygota</taxon>
        <taxon>Neoptera</taxon>
        <taxon>Endopterygota</taxon>
        <taxon>Lepidoptera</taxon>
        <taxon>Glossata</taxon>
        <taxon>Ditrysia</taxon>
        <taxon>Papilionoidea</taxon>
        <taxon>Nymphalidae</taxon>
        <taxon>Satyrinae</taxon>
        <taxon>Satyrini</taxon>
        <taxon>Parargina</taxon>
        <taxon>Pararge</taxon>
    </lineage>
</organism>
<dbReference type="EMBL" id="GAIX01010584">
    <property type="protein sequence ID" value="JAA81976.1"/>
    <property type="molecule type" value="Transcribed_RNA"/>
</dbReference>
<sequence length="144" mass="16190">MSTPVASSSIVSNHENETAGSEKDDHVLSLVNCRGDVLWPHLYDKLTSLYSRLSEKYKNHIDVGNNRSHHSMLAYTAALQSTLALEAMKNRAHFRKTHEQLAASIEDLNTYVTEDAFELLVVQVQRAYCEARVKSLKASLEDLT</sequence>
<feature type="region of interest" description="Disordered" evidence="1">
    <location>
        <begin position="1"/>
        <end position="23"/>
    </location>
</feature>
<evidence type="ECO:0000313" key="2">
    <source>
        <dbReference type="EMBL" id="JAA81976.1"/>
    </source>
</evidence>
<dbReference type="AlphaFoldDB" id="S4NT62"/>
<feature type="non-terminal residue" evidence="2">
    <location>
        <position position="144"/>
    </location>
</feature>
<reference evidence="2" key="2">
    <citation type="submission" date="2013-05" db="EMBL/GenBank/DDBJ databases">
        <authorList>
            <person name="Carter J.-M."/>
            <person name="Baker S.C."/>
            <person name="Pink R."/>
            <person name="Carter D.R.F."/>
            <person name="Collins A."/>
            <person name="Tomlin J."/>
            <person name="Gibbs M."/>
            <person name="Breuker C.J."/>
        </authorList>
    </citation>
    <scope>NUCLEOTIDE SEQUENCE</scope>
    <source>
        <tissue evidence="2">Ovary</tissue>
    </source>
</reference>
<proteinExistence type="predicted"/>
<protein>
    <submittedName>
        <fullName evidence="2">Uncharacterized protein</fullName>
    </submittedName>
</protein>